<gene>
    <name evidence="2" type="ORF">AWB68_02947</name>
</gene>
<dbReference type="Proteomes" id="UP000054770">
    <property type="component" value="Unassembled WGS sequence"/>
</dbReference>
<dbReference type="OrthoDB" id="5339790at2"/>
<reference evidence="2" key="1">
    <citation type="submission" date="2016-01" db="EMBL/GenBank/DDBJ databases">
        <authorList>
            <person name="Peeters C."/>
        </authorList>
    </citation>
    <scope>NUCLEOTIDE SEQUENCE [LARGE SCALE GENOMIC DNA]</scope>
    <source>
        <strain evidence="2">LMG 22940</strain>
    </source>
</reference>
<proteinExistence type="inferred from homology"/>
<dbReference type="Pfam" id="PF02641">
    <property type="entry name" value="DUF190"/>
    <property type="match status" value="1"/>
</dbReference>
<dbReference type="AlphaFoldDB" id="A0A158IRZ5"/>
<comment type="similarity">
    <text evidence="1">Belongs to the UPF0166 family.</text>
</comment>
<keyword evidence="3" id="KW-1185">Reference proteome</keyword>
<dbReference type="InterPro" id="IPR011322">
    <property type="entry name" value="N-reg_PII-like_a/b"/>
</dbReference>
<dbReference type="SUPFAM" id="SSF54913">
    <property type="entry name" value="GlnB-like"/>
    <property type="match status" value="1"/>
</dbReference>
<dbReference type="Gene3D" id="3.30.70.120">
    <property type="match status" value="1"/>
</dbReference>
<evidence type="ECO:0000256" key="1">
    <source>
        <dbReference type="ARBA" id="ARBA00010554"/>
    </source>
</evidence>
<sequence>MKGSQLTVYVANQSHRIRHMTVVEWILDEAKQAGVQGATVIDATEGIGAHGRYHAARFFELADQPVAVTVVADDSRADVLLDRLRHGGVPLFYTRCPIEYELLGAEGDGPHES</sequence>
<evidence type="ECO:0000313" key="3">
    <source>
        <dbReference type="Proteomes" id="UP000054770"/>
    </source>
</evidence>
<protein>
    <submittedName>
        <fullName evidence="2">Uncharacterized protein</fullName>
    </submittedName>
</protein>
<dbReference type="EMBL" id="FCON02000027">
    <property type="protein sequence ID" value="SAL59053.1"/>
    <property type="molecule type" value="Genomic_DNA"/>
</dbReference>
<dbReference type="RefSeq" id="WP_087645079.1">
    <property type="nucleotide sequence ID" value="NZ_FCON02000027.1"/>
</dbReference>
<evidence type="ECO:0000313" key="2">
    <source>
        <dbReference type="EMBL" id="SAL59053.1"/>
    </source>
</evidence>
<organism evidence="2 3">
    <name type="scientific">Caballeronia choica</name>
    <dbReference type="NCBI Taxonomy" id="326476"/>
    <lineage>
        <taxon>Bacteria</taxon>
        <taxon>Pseudomonadati</taxon>
        <taxon>Pseudomonadota</taxon>
        <taxon>Betaproteobacteria</taxon>
        <taxon>Burkholderiales</taxon>
        <taxon>Burkholderiaceae</taxon>
        <taxon>Caballeronia</taxon>
    </lineage>
</organism>
<dbReference type="InterPro" id="IPR003793">
    <property type="entry name" value="UPF0166"/>
</dbReference>
<dbReference type="InterPro" id="IPR015867">
    <property type="entry name" value="N-reg_PII/ATP_PRibTrfase_C"/>
</dbReference>
<name>A0A158IRZ5_9BURK</name>
<comment type="caution">
    <text evidence="2">The sequence shown here is derived from an EMBL/GenBank/DDBJ whole genome shotgun (WGS) entry which is preliminary data.</text>
</comment>
<accession>A0A158IRZ5</accession>